<dbReference type="RefSeq" id="XP_020859861.1">
    <property type="nucleotide sequence ID" value="XM_021004202.1"/>
</dbReference>
<reference evidence="3" key="1">
    <citation type="submission" date="2025-08" db="UniProtKB">
        <authorList>
            <consortium name="RefSeq"/>
        </authorList>
    </citation>
    <scope>IDENTIFICATION</scope>
    <source>
        <tissue evidence="3">Spleen</tissue>
    </source>
</reference>
<keyword evidence="1" id="KW-0472">Membrane</keyword>
<evidence type="ECO:0000256" key="1">
    <source>
        <dbReference type="SAM" id="Phobius"/>
    </source>
</evidence>
<gene>
    <name evidence="3" type="primary">LOC110220230</name>
</gene>
<name>A0A6P5LUV5_PHACI</name>
<dbReference type="GeneID" id="110220230"/>
<dbReference type="KEGG" id="pcw:110220230"/>
<feature type="transmembrane region" description="Helical" evidence="1">
    <location>
        <begin position="20"/>
        <end position="43"/>
    </location>
</feature>
<feature type="transmembrane region" description="Helical" evidence="1">
    <location>
        <begin position="63"/>
        <end position="81"/>
    </location>
</feature>
<proteinExistence type="predicted"/>
<evidence type="ECO:0000313" key="2">
    <source>
        <dbReference type="Proteomes" id="UP000515140"/>
    </source>
</evidence>
<keyword evidence="1" id="KW-0812">Transmembrane</keyword>
<dbReference type="InParanoid" id="A0A6P5LUV5"/>
<accession>A0A6P5LUV5</accession>
<keyword evidence="2" id="KW-1185">Reference proteome</keyword>
<sequence>MGKHRARLALTTPCASARDLSSLSSVAGFTMSPTLISLASFGLCLGLRIRVEAAPQDHTTGNLIRLSLAGLLLLVLGVLLAEAWHSRRKHREAAQ</sequence>
<protein>
    <submittedName>
        <fullName evidence="3">Leukocyte immunoglobulin-like receptor subfamily A member 2</fullName>
    </submittedName>
</protein>
<organism evidence="2 3">
    <name type="scientific">Phascolarctos cinereus</name>
    <name type="common">Koala</name>
    <dbReference type="NCBI Taxonomy" id="38626"/>
    <lineage>
        <taxon>Eukaryota</taxon>
        <taxon>Metazoa</taxon>
        <taxon>Chordata</taxon>
        <taxon>Craniata</taxon>
        <taxon>Vertebrata</taxon>
        <taxon>Euteleostomi</taxon>
        <taxon>Mammalia</taxon>
        <taxon>Metatheria</taxon>
        <taxon>Diprotodontia</taxon>
        <taxon>Phascolarctidae</taxon>
        <taxon>Phascolarctos</taxon>
    </lineage>
</organism>
<keyword evidence="1" id="KW-1133">Transmembrane helix</keyword>
<dbReference type="AlphaFoldDB" id="A0A6P5LUV5"/>
<dbReference type="Proteomes" id="UP000515140">
    <property type="component" value="Unplaced"/>
</dbReference>
<evidence type="ECO:0000313" key="3">
    <source>
        <dbReference type="RefSeq" id="XP_020859861.1"/>
    </source>
</evidence>